<dbReference type="InterPro" id="IPR014729">
    <property type="entry name" value="Rossmann-like_a/b/a_fold"/>
</dbReference>
<sequence length="264" mass="28993">MFLFLSKLLPLLIYPLGLACVLLVVALICIQRRPKWAAGAIALALALLLISSNSWVSTAIIRSLEWRYQDTVNLPEAEAIVVLGGAIKPKFPPRPWIDVAEEGDRVLHGARLYLEGKAPLLVFSGGRITWSQGQSRSEAADMAELAEALGVPPSAMLIEPDSLNTFENAAYTQVLLANLGIERILLVTSAMHMPRSLAIFKKQGFEAIPAPTDFHVAQDPADPGLTTWQGRTLSLVPQTDNLHYLTRALKEYIGMAIYRLKGWL</sequence>
<feature type="domain" description="DUF218" evidence="2">
    <location>
        <begin position="78"/>
        <end position="254"/>
    </location>
</feature>
<reference evidence="3 4" key="1">
    <citation type="submission" date="2016-11" db="EMBL/GenBank/DDBJ databases">
        <title>Draft Genome Sequences of Nine Cyanobacterial Strains from Diverse Habitats.</title>
        <authorList>
            <person name="Zhu T."/>
            <person name="Hou S."/>
            <person name="Lu X."/>
            <person name="Hess W.R."/>
        </authorList>
    </citation>
    <scope>NUCLEOTIDE SEQUENCE [LARGE SCALE GENOMIC DNA]</scope>
    <source>
        <strain evidence="3 4">NIES-30</strain>
    </source>
</reference>
<name>A0A1U7J2V0_9CYAN</name>
<comment type="caution">
    <text evidence="3">The sequence shown here is derived from an EMBL/GenBank/DDBJ whole genome shotgun (WGS) entry which is preliminary data.</text>
</comment>
<organism evidence="3 4">
    <name type="scientific">Phormidium tenue NIES-30</name>
    <dbReference type="NCBI Taxonomy" id="549789"/>
    <lineage>
        <taxon>Bacteria</taxon>
        <taxon>Bacillati</taxon>
        <taxon>Cyanobacteriota</taxon>
        <taxon>Cyanophyceae</taxon>
        <taxon>Oscillatoriophycideae</taxon>
        <taxon>Oscillatoriales</taxon>
        <taxon>Oscillatoriaceae</taxon>
        <taxon>Phormidium</taxon>
    </lineage>
</organism>
<feature type="transmembrane region" description="Helical" evidence="1">
    <location>
        <begin position="12"/>
        <end position="30"/>
    </location>
</feature>
<dbReference type="Pfam" id="PF02698">
    <property type="entry name" value="DUF218"/>
    <property type="match status" value="1"/>
</dbReference>
<evidence type="ECO:0000256" key="1">
    <source>
        <dbReference type="SAM" id="Phobius"/>
    </source>
</evidence>
<dbReference type="CDD" id="cd06259">
    <property type="entry name" value="YdcF-like"/>
    <property type="match status" value="1"/>
</dbReference>
<dbReference type="InterPro" id="IPR051599">
    <property type="entry name" value="Cell_Envelope_Assoc"/>
</dbReference>
<keyword evidence="4" id="KW-1185">Reference proteome</keyword>
<dbReference type="GO" id="GO:0000270">
    <property type="term" value="P:peptidoglycan metabolic process"/>
    <property type="evidence" value="ECO:0007669"/>
    <property type="project" value="TreeGrafter"/>
</dbReference>
<dbReference type="STRING" id="549789.NIES30_17250"/>
<proteinExistence type="predicted"/>
<dbReference type="InterPro" id="IPR003848">
    <property type="entry name" value="DUF218"/>
</dbReference>
<keyword evidence="1" id="KW-1133">Transmembrane helix</keyword>
<dbReference type="RefSeq" id="WP_073609666.1">
    <property type="nucleotide sequence ID" value="NZ_MRCG01000013.1"/>
</dbReference>
<keyword evidence="1" id="KW-0812">Transmembrane</keyword>
<dbReference type="OrthoDB" id="9782395at2"/>
<dbReference type="Proteomes" id="UP000185557">
    <property type="component" value="Unassembled WGS sequence"/>
</dbReference>
<dbReference type="PANTHER" id="PTHR30336">
    <property type="entry name" value="INNER MEMBRANE PROTEIN, PROBABLE PERMEASE"/>
    <property type="match status" value="1"/>
</dbReference>
<dbReference type="Gene3D" id="3.40.50.620">
    <property type="entry name" value="HUPs"/>
    <property type="match status" value="1"/>
</dbReference>
<protein>
    <recommendedName>
        <fullName evidence="2">DUF218 domain-containing protein</fullName>
    </recommendedName>
</protein>
<dbReference type="GO" id="GO:0043164">
    <property type="term" value="P:Gram-negative-bacterium-type cell wall biogenesis"/>
    <property type="evidence" value="ECO:0007669"/>
    <property type="project" value="TreeGrafter"/>
</dbReference>
<accession>A0A1U7J2V0</accession>
<gene>
    <name evidence="3" type="ORF">NIES30_17250</name>
</gene>
<dbReference type="EMBL" id="MRCG01000013">
    <property type="protein sequence ID" value="OKH46440.1"/>
    <property type="molecule type" value="Genomic_DNA"/>
</dbReference>
<dbReference type="PROSITE" id="PS51257">
    <property type="entry name" value="PROKAR_LIPOPROTEIN"/>
    <property type="match status" value="1"/>
</dbReference>
<dbReference type="GO" id="GO:0005886">
    <property type="term" value="C:plasma membrane"/>
    <property type="evidence" value="ECO:0007669"/>
    <property type="project" value="TreeGrafter"/>
</dbReference>
<evidence type="ECO:0000313" key="4">
    <source>
        <dbReference type="Proteomes" id="UP000185557"/>
    </source>
</evidence>
<dbReference type="AlphaFoldDB" id="A0A1U7J2V0"/>
<dbReference type="PANTHER" id="PTHR30336:SF4">
    <property type="entry name" value="ENVELOPE BIOGENESIS FACTOR ELYC"/>
    <property type="match status" value="1"/>
</dbReference>
<keyword evidence="1" id="KW-0472">Membrane</keyword>
<evidence type="ECO:0000259" key="2">
    <source>
        <dbReference type="Pfam" id="PF02698"/>
    </source>
</evidence>
<feature type="transmembrane region" description="Helical" evidence="1">
    <location>
        <begin position="37"/>
        <end position="56"/>
    </location>
</feature>
<evidence type="ECO:0000313" key="3">
    <source>
        <dbReference type="EMBL" id="OKH46440.1"/>
    </source>
</evidence>